<dbReference type="PANTHER" id="PTHR30160">
    <property type="entry name" value="TETRAACYLDISACCHARIDE 4'-KINASE-RELATED"/>
    <property type="match status" value="1"/>
</dbReference>
<comment type="subcellular location">
    <subcellularLocation>
        <location evidence="1">Cell inner membrane</location>
        <topology evidence="1">Peripheral membrane protein</topology>
        <orientation evidence="1">Cytoplasmic side</orientation>
    </subcellularLocation>
</comment>
<evidence type="ECO:0000256" key="2">
    <source>
        <dbReference type="ARBA" id="ARBA00004713"/>
    </source>
</evidence>
<protein>
    <recommendedName>
        <fullName evidence="11">Lipopolysaccharide heptosyltransferase 1</fullName>
        <ecNumber evidence="10">2.4.99.23</ecNumber>
    </recommendedName>
    <alternativeName>
        <fullName evidence="12">ADP-heptose:lipopolysaccharide heptosyltransferase I</fullName>
    </alternativeName>
</protein>
<evidence type="ECO:0000256" key="4">
    <source>
        <dbReference type="ARBA" id="ARBA00022519"/>
    </source>
</evidence>
<dbReference type="InterPro" id="IPR051199">
    <property type="entry name" value="LPS_LOS_Heptosyltrfase"/>
</dbReference>
<sequence length="321" mass="36300">MKIAIIRLSALGDIIHTSIVIQFIKKHYKNADITWFVDEKFSSILRLISGINIATLPLKDKKFYKSYKILRQFRGKFDIIIDFQGLIKSAIVAKILGNNISGFDKNSIKEPLASIFYKSKFKIDYNENIIKRNLSLASLALGFKYSDDEIRHKSACFILAKSPKPSKTILIAPFASEPSKCYNKFKDIINLLKDYEINIISGNQNELQKAKLIAQNTHAKVLEPMSLEMVVSLLCDTGLVIGNDSGITHLAWAQNRASITLFGNRPSHRNSYQTRINRTIDIGKKIDAKNIDKSDYCINDIPAISVANLAREILNLENLYD</sequence>
<evidence type="ECO:0000313" key="15">
    <source>
        <dbReference type="Proteomes" id="UP000202031"/>
    </source>
</evidence>
<accession>A0A1X9SL64</accession>
<dbReference type="NCBIfam" id="TIGR02193">
    <property type="entry name" value="heptsyl_trn_I"/>
    <property type="match status" value="1"/>
</dbReference>
<dbReference type="RefSeq" id="WP_100590366.1">
    <property type="nucleotide sequence ID" value="NZ_CP015578.1"/>
</dbReference>
<evidence type="ECO:0000256" key="3">
    <source>
        <dbReference type="ARBA" id="ARBA00022475"/>
    </source>
</evidence>
<evidence type="ECO:0000256" key="10">
    <source>
        <dbReference type="ARBA" id="ARBA00044041"/>
    </source>
</evidence>
<keyword evidence="3" id="KW-1003">Cell membrane</keyword>
<evidence type="ECO:0000313" key="14">
    <source>
        <dbReference type="EMBL" id="ARQ96960.1"/>
    </source>
</evidence>
<dbReference type="GeneID" id="46920660"/>
<name>A0A1X9SL64_9BACT</name>
<dbReference type="GO" id="GO:0009244">
    <property type="term" value="P:lipopolysaccharide core region biosynthetic process"/>
    <property type="evidence" value="ECO:0007669"/>
    <property type="project" value="InterPro"/>
</dbReference>
<evidence type="ECO:0000256" key="7">
    <source>
        <dbReference type="ARBA" id="ARBA00022985"/>
    </source>
</evidence>
<gene>
    <name evidence="14" type="primary">waaC</name>
    <name evidence="14" type="ORF">CLAN_0189</name>
</gene>
<dbReference type="KEGG" id="clx:CLAN_0189"/>
<dbReference type="InterPro" id="IPR002201">
    <property type="entry name" value="Glyco_trans_9"/>
</dbReference>
<keyword evidence="8" id="KW-0472">Membrane</keyword>
<proteinExistence type="inferred from homology"/>
<reference evidence="15" key="1">
    <citation type="journal article" date="2017" name="Genome Biol. Evol.">
        <title>Comparative Genomic Analysis Identifies a Campylobacter Clade Deficient in Selenium Metabolism.</title>
        <authorList>
            <person name="Miller W.G."/>
            <person name="Yee E."/>
            <person name="Lopes B.S."/>
            <person name="Chapman M.H."/>
            <person name="Huynh S."/>
            <person name="Bono J.L."/>
            <person name="Parker C.T."/>
            <person name="Strachan N.J.C."/>
            <person name="Forbes K.J."/>
        </authorList>
    </citation>
    <scope>NUCLEOTIDE SEQUENCE [LARGE SCALE GENOMIC DNA]</scope>
    <source>
        <strain evidence="15">NCTC 13004</strain>
    </source>
</reference>
<dbReference type="GO" id="GO:0008713">
    <property type="term" value="F:ADP-heptose-lipopolysaccharide heptosyltransferase activity"/>
    <property type="evidence" value="ECO:0007669"/>
    <property type="project" value="TreeGrafter"/>
</dbReference>
<dbReference type="GO" id="GO:0005886">
    <property type="term" value="C:plasma membrane"/>
    <property type="evidence" value="ECO:0007669"/>
    <property type="project" value="UniProtKB-SubCell"/>
</dbReference>
<dbReference type="AlphaFoldDB" id="A0A1X9SL64"/>
<keyword evidence="6 14" id="KW-0808">Transferase</keyword>
<comment type="pathway">
    <text evidence="2">Bacterial outer membrane biogenesis; LPS core biosynthesis.</text>
</comment>
<evidence type="ECO:0000256" key="6">
    <source>
        <dbReference type="ARBA" id="ARBA00022679"/>
    </source>
</evidence>
<dbReference type="Pfam" id="PF01075">
    <property type="entry name" value="Glyco_transf_9"/>
    <property type="match status" value="1"/>
</dbReference>
<keyword evidence="7" id="KW-0448">Lipopolysaccharide biosynthesis</keyword>
<dbReference type="EMBL" id="CP015578">
    <property type="protein sequence ID" value="ARQ96960.1"/>
    <property type="molecule type" value="Genomic_DNA"/>
</dbReference>
<comment type="similarity">
    <text evidence="9">Belongs to the glycosyltransferase 9 family.</text>
</comment>
<dbReference type="GO" id="GO:0005829">
    <property type="term" value="C:cytosol"/>
    <property type="evidence" value="ECO:0007669"/>
    <property type="project" value="TreeGrafter"/>
</dbReference>
<evidence type="ECO:0000256" key="9">
    <source>
        <dbReference type="ARBA" id="ARBA00043995"/>
    </source>
</evidence>
<evidence type="ECO:0000256" key="11">
    <source>
        <dbReference type="ARBA" id="ARBA00044190"/>
    </source>
</evidence>
<dbReference type="CDD" id="cd03789">
    <property type="entry name" value="GT9_LPS_heptosyltransferase"/>
    <property type="match status" value="1"/>
</dbReference>
<dbReference type="SUPFAM" id="SSF53756">
    <property type="entry name" value="UDP-Glycosyltransferase/glycogen phosphorylase"/>
    <property type="match status" value="1"/>
</dbReference>
<evidence type="ECO:0000256" key="5">
    <source>
        <dbReference type="ARBA" id="ARBA00022676"/>
    </source>
</evidence>
<keyword evidence="4" id="KW-0997">Cell inner membrane</keyword>
<dbReference type="Gene3D" id="3.40.50.2000">
    <property type="entry name" value="Glycogen Phosphorylase B"/>
    <property type="match status" value="2"/>
</dbReference>
<comment type="catalytic activity">
    <reaction evidence="13">
        <text>an alpha-Kdo-(2-&gt;4)-alpha-Kdo-(2-&gt;6)-lipid A + ADP-L-glycero-beta-D-manno-heptose = an L-alpha-D-Hep-(1-&gt;5)-[alpha-Kdo-(2-&gt;4)]-alpha-Kdo-(2-&gt;6)-lipid A + ADP + H(+)</text>
        <dbReference type="Rhea" id="RHEA:74067"/>
        <dbReference type="ChEBI" id="CHEBI:15378"/>
        <dbReference type="ChEBI" id="CHEBI:61506"/>
        <dbReference type="ChEBI" id="CHEBI:176431"/>
        <dbReference type="ChEBI" id="CHEBI:193068"/>
        <dbReference type="ChEBI" id="CHEBI:456216"/>
        <dbReference type="EC" id="2.4.99.23"/>
    </reaction>
</comment>
<evidence type="ECO:0000256" key="8">
    <source>
        <dbReference type="ARBA" id="ARBA00023136"/>
    </source>
</evidence>
<evidence type="ECO:0000256" key="12">
    <source>
        <dbReference type="ARBA" id="ARBA00044330"/>
    </source>
</evidence>
<dbReference type="EC" id="2.4.99.23" evidence="10"/>
<reference evidence="15" key="2">
    <citation type="journal article" date="2017" name="Genome Biol. Evol.">
        <title>Comparative genomic analysis identifies a Campylobacter clade deficient in selenium metabolism.</title>
        <authorList>
            <person name="Miller W.G."/>
            <person name="Yee E."/>
            <person name="Lopes B.S."/>
            <person name="Chapman M.H."/>
            <person name="Huynh S."/>
            <person name="Bono J.L."/>
            <person name="Parker C.T."/>
            <person name="Strachan N.J.C."/>
            <person name="Forbes K.J."/>
        </authorList>
    </citation>
    <scope>NUCLEOTIDE SEQUENCE [LARGE SCALE GENOMIC DNA]</scope>
    <source>
        <strain evidence="15">NCTC 13004</strain>
    </source>
</reference>
<dbReference type="Proteomes" id="UP000202031">
    <property type="component" value="Chromosome"/>
</dbReference>
<keyword evidence="5 14" id="KW-0328">Glycosyltransferase</keyword>
<dbReference type="PANTHER" id="PTHR30160:SF19">
    <property type="entry name" value="LIPOPOLYSACCHARIDE HEPTOSYLTRANSFERASE 1"/>
    <property type="match status" value="1"/>
</dbReference>
<evidence type="ECO:0000256" key="13">
    <source>
        <dbReference type="ARBA" id="ARBA00049201"/>
    </source>
</evidence>
<dbReference type="InterPro" id="IPR011908">
    <property type="entry name" value="LipoPS_heptosylTferase-I"/>
</dbReference>
<evidence type="ECO:0000256" key="1">
    <source>
        <dbReference type="ARBA" id="ARBA00004515"/>
    </source>
</evidence>
<organism evidence="14 15">
    <name type="scientific">Campylobacter lanienae NCTC 13004</name>
    <dbReference type="NCBI Taxonomy" id="1031753"/>
    <lineage>
        <taxon>Bacteria</taxon>
        <taxon>Pseudomonadati</taxon>
        <taxon>Campylobacterota</taxon>
        <taxon>Epsilonproteobacteria</taxon>
        <taxon>Campylobacterales</taxon>
        <taxon>Campylobacteraceae</taxon>
        <taxon>Campylobacter</taxon>
    </lineage>
</organism>